<name>A0ABP9S0U0_9MICC</name>
<dbReference type="InterPro" id="IPR005543">
    <property type="entry name" value="PASTA_dom"/>
</dbReference>
<evidence type="ECO:0000313" key="3">
    <source>
        <dbReference type="EMBL" id="GAA5189473.1"/>
    </source>
</evidence>
<dbReference type="Pfam" id="PF03793">
    <property type="entry name" value="PASTA"/>
    <property type="match status" value="1"/>
</dbReference>
<organism evidence="3 4">
    <name type="scientific">Arthrobacter gyeryongensis</name>
    <dbReference type="NCBI Taxonomy" id="1650592"/>
    <lineage>
        <taxon>Bacteria</taxon>
        <taxon>Bacillati</taxon>
        <taxon>Actinomycetota</taxon>
        <taxon>Actinomycetes</taxon>
        <taxon>Micrococcales</taxon>
        <taxon>Micrococcaceae</taxon>
        <taxon>Arthrobacter</taxon>
    </lineage>
</organism>
<dbReference type="EMBL" id="BAABKK010000003">
    <property type="protein sequence ID" value="GAA5189473.1"/>
    <property type="molecule type" value="Genomic_DNA"/>
</dbReference>
<comment type="caution">
    <text evidence="3">The sequence shown here is derived from an EMBL/GenBank/DDBJ whole genome shotgun (WGS) entry which is preliminary data.</text>
</comment>
<dbReference type="RefSeq" id="WP_345447558.1">
    <property type="nucleotide sequence ID" value="NZ_BAABKK010000003.1"/>
</dbReference>
<dbReference type="CDD" id="cd06577">
    <property type="entry name" value="PASTA_pknB"/>
    <property type="match status" value="1"/>
</dbReference>
<protein>
    <recommendedName>
        <fullName evidence="2">PASTA domain-containing protein</fullName>
    </recommendedName>
</protein>
<dbReference type="Gene3D" id="3.30.10.20">
    <property type="match status" value="1"/>
</dbReference>
<reference evidence="4" key="1">
    <citation type="journal article" date="2019" name="Int. J. Syst. Evol. Microbiol.">
        <title>The Global Catalogue of Microorganisms (GCM) 10K type strain sequencing project: providing services to taxonomists for standard genome sequencing and annotation.</title>
        <authorList>
            <consortium name="The Broad Institute Genomics Platform"/>
            <consortium name="The Broad Institute Genome Sequencing Center for Infectious Disease"/>
            <person name="Wu L."/>
            <person name="Ma J."/>
        </authorList>
    </citation>
    <scope>NUCLEOTIDE SEQUENCE [LARGE SCALE GENOMIC DNA]</scope>
    <source>
        <strain evidence="4">JCM 18514</strain>
    </source>
</reference>
<keyword evidence="4" id="KW-1185">Reference proteome</keyword>
<accession>A0ABP9S0U0</accession>
<evidence type="ECO:0000256" key="1">
    <source>
        <dbReference type="SAM" id="MobiDB-lite"/>
    </source>
</evidence>
<feature type="region of interest" description="Disordered" evidence="1">
    <location>
        <begin position="89"/>
        <end position="127"/>
    </location>
</feature>
<feature type="domain" description="PASTA" evidence="2">
    <location>
        <begin position="15"/>
        <end position="81"/>
    </location>
</feature>
<dbReference type="Proteomes" id="UP001500200">
    <property type="component" value="Unassembled WGS sequence"/>
</dbReference>
<proteinExistence type="predicted"/>
<sequence>MPDMLNDDQRAADFVLVPDVVGERFLKAREIAQAAGLTLANPDPDGPPISELAWRRNTTIQSQSPEPGSVLYRNDSLRVWLRSDLEPDMARKLDSPPPSVDSAHATPEDPPRIVALTGEDPADETAE</sequence>
<evidence type="ECO:0000313" key="4">
    <source>
        <dbReference type="Proteomes" id="UP001500200"/>
    </source>
</evidence>
<evidence type="ECO:0000259" key="2">
    <source>
        <dbReference type="Pfam" id="PF03793"/>
    </source>
</evidence>
<gene>
    <name evidence="3" type="ORF">GCM10023346_04100</name>
</gene>